<dbReference type="PANTHER" id="PTHR21047">
    <property type="entry name" value="DTDP-6-DEOXY-D-GLUCOSE-3,5 EPIMERASE"/>
    <property type="match status" value="1"/>
</dbReference>
<dbReference type="InterPro" id="IPR014710">
    <property type="entry name" value="RmlC-like_jellyroll"/>
</dbReference>
<organism evidence="1">
    <name type="scientific">Virus NIOZ-UU157</name>
    <dbReference type="NCBI Taxonomy" id="2763269"/>
    <lineage>
        <taxon>Viruses</taxon>
    </lineage>
</organism>
<name>A0A7S9XH53_9VIRU</name>
<proteinExistence type="predicted"/>
<gene>
    <name evidence="1" type="ORF">NIOZUU157_00123</name>
</gene>
<dbReference type="InterPro" id="IPR011051">
    <property type="entry name" value="RmlC_Cupin_sf"/>
</dbReference>
<dbReference type="Gene3D" id="2.60.120.10">
    <property type="entry name" value="Jelly Rolls"/>
    <property type="match status" value="1"/>
</dbReference>
<protein>
    <submittedName>
        <fullName evidence="1">Uncharacterized protein</fullName>
    </submittedName>
</protein>
<sequence length="127" mass="14769">MNYHEDDRAQRLLDVFPVGEGQINVSYINSTEHIVAWHKHEKQTDYWICIKGSLKVGWATEKDGCEFKYLSDKNPQVLEIPPGIYHGYKALEPGTILAYYVTRKYDPTDEHRADVGHFGEEWKAENK</sequence>
<accession>A0A7S9XH53</accession>
<dbReference type="Pfam" id="PF00908">
    <property type="entry name" value="dTDP_sugar_isom"/>
    <property type="match status" value="1"/>
</dbReference>
<reference evidence="1" key="1">
    <citation type="submission" date="2020-08" db="EMBL/GenBank/DDBJ databases">
        <title>Bridging the membrane lipid divide: bacteria of the FCB group superphylum have the potential to synthesize archaeal ether lipids.</title>
        <authorList>
            <person name="Villanueva L."/>
            <person name="von Meijenfeldt F.A.B."/>
            <person name="Westbye A.B."/>
            <person name="Yadav S."/>
            <person name="Hopmans E.C."/>
            <person name="Dutilh B.E."/>
            <person name="Sinninghe Damste J.S."/>
        </authorList>
    </citation>
    <scope>NUCLEOTIDE SEQUENCE</scope>
    <source>
        <strain evidence="1">NIOZ-UU157</strain>
    </source>
</reference>
<dbReference type="InterPro" id="IPR000888">
    <property type="entry name" value="RmlC-like"/>
</dbReference>
<dbReference type="GO" id="GO:0000271">
    <property type="term" value="P:polysaccharide biosynthetic process"/>
    <property type="evidence" value="ECO:0007669"/>
    <property type="project" value="TreeGrafter"/>
</dbReference>
<dbReference type="GO" id="GO:0008830">
    <property type="term" value="F:dTDP-4-dehydrorhamnose 3,5-epimerase activity"/>
    <property type="evidence" value="ECO:0007669"/>
    <property type="project" value="InterPro"/>
</dbReference>
<dbReference type="PANTHER" id="PTHR21047:SF2">
    <property type="entry name" value="THYMIDINE DIPHOSPHO-4-KETO-RHAMNOSE 3,5-EPIMERASE"/>
    <property type="match status" value="1"/>
</dbReference>
<dbReference type="SUPFAM" id="SSF51182">
    <property type="entry name" value="RmlC-like cupins"/>
    <property type="match status" value="1"/>
</dbReference>
<evidence type="ECO:0000313" key="1">
    <source>
        <dbReference type="EMBL" id="QPI16240.1"/>
    </source>
</evidence>
<dbReference type="EMBL" id="MW030544">
    <property type="protein sequence ID" value="QPI16240.1"/>
    <property type="molecule type" value="Genomic_DNA"/>
</dbReference>